<gene>
    <name evidence="1" type="ORF">PVOR_18634</name>
</gene>
<dbReference type="KEGG" id="pvo:PVOR_18634"/>
<reference evidence="1 2" key="1">
    <citation type="journal article" date="2010" name="BMC Genomics">
        <title>Genome sequence of the pattern forming Paenibacillus vortex bacterium reveals potential for thriving in complex environments.</title>
        <authorList>
            <person name="Sirota-Madi A."/>
            <person name="Olender T."/>
            <person name="Helman Y."/>
            <person name="Ingham C."/>
            <person name="Brainis I."/>
            <person name="Roth D."/>
            <person name="Hagi E."/>
            <person name="Brodsky L."/>
            <person name="Leshkowitz D."/>
            <person name="Galatenko V."/>
            <person name="Nikolaev V."/>
            <person name="Mugasimangalam R.C."/>
            <person name="Bransburg-Zabary S."/>
            <person name="Gutnick D.L."/>
            <person name="Lancet D."/>
            <person name="Ben-Jacob E."/>
        </authorList>
    </citation>
    <scope>NUCLEOTIDE SEQUENCE [LARGE SCALE GENOMIC DNA]</scope>
    <source>
        <strain evidence="1 2">V453</strain>
    </source>
</reference>
<name>A0A2R9SU81_9BACL</name>
<accession>A0A2R9SU81</accession>
<comment type="caution">
    <text evidence="1">The sequence shown here is derived from an EMBL/GenBank/DDBJ whole genome shotgun (WGS) entry which is preliminary data.</text>
</comment>
<keyword evidence="2" id="KW-1185">Reference proteome</keyword>
<proteinExistence type="predicted"/>
<evidence type="ECO:0000313" key="2">
    <source>
        <dbReference type="Proteomes" id="UP000003094"/>
    </source>
</evidence>
<dbReference type="Proteomes" id="UP000003094">
    <property type="component" value="Unassembled WGS sequence"/>
</dbReference>
<sequence>MPFLYGGQPKRKINRIGLMKDRDQHIIWVTSILADI</sequence>
<evidence type="ECO:0000313" key="1">
    <source>
        <dbReference type="EMBL" id="EFU40891.1"/>
    </source>
</evidence>
<dbReference type="EMBL" id="ADHJ01000025">
    <property type="protein sequence ID" value="EFU40891.1"/>
    <property type="molecule type" value="Genomic_DNA"/>
</dbReference>
<dbReference type="AlphaFoldDB" id="A0A2R9SU81"/>
<organism evidence="1 2">
    <name type="scientific">Paenibacillus vortex V453</name>
    <dbReference type="NCBI Taxonomy" id="715225"/>
    <lineage>
        <taxon>Bacteria</taxon>
        <taxon>Bacillati</taxon>
        <taxon>Bacillota</taxon>
        <taxon>Bacilli</taxon>
        <taxon>Bacillales</taxon>
        <taxon>Paenibacillaceae</taxon>
        <taxon>Paenibacillus</taxon>
    </lineage>
</organism>
<protein>
    <submittedName>
        <fullName evidence="1">Uncharacterized protein</fullName>
    </submittedName>
</protein>